<feature type="region of interest" description="Disordered" evidence="1">
    <location>
        <begin position="82"/>
        <end position="116"/>
    </location>
</feature>
<evidence type="ECO:0000313" key="2">
    <source>
        <dbReference type="EMBL" id="OTA20628.1"/>
    </source>
</evidence>
<reference evidence="2 3" key="1">
    <citation type="submission" date="2017-01" db="EMBL/GenBank/DDBJ databases">
        <title>The recent genome duplication of the halophilic yeast Hortaea werneckii: insights from long-read sequencing.</title>
        <authorList>
            <person name="Sinha S."/>
            <person name="Flibotte S."/>
            <person name="Neira M."/>
            <person name="Lenassi M."/>
            <person name="Gostincar C."/>
            <person name="Stajich J.E."/>
            <person name="Nislow C.E."/>
        </authorList>
    </citation>
    <scope>NUCLEOTIDE SEQUENCE [LARGE SCALE GENOMIC DNA]</scope>
    <source>
        <strain evidence="2 3">EXF-2000</strain>
    </source>
</reference>
<proteinExistence type="predicted"/>
<gene>
    <name evidence="2" type="ORF">BTJ68_15150</name>
</gene>
<evidence type="ECO:0000256" key="1">
    <source>
        <dbReference type="SAM" id="MobiDB-lite"/>
    </source>
</evidence>
<name>A0A1Z5SMB3_HORWE</name>
<keyword evidence="3" id="KW-1185">Reference proteome</keyword>
<dbReference type="AlphaFoldDB" id="A0A1Z5SMB3"/>
<dbReference type="EMBL" id="MUNK01000436">
    <property type="protein sequence ID" value="OTA20628.1"/>
    <property type="molecule type" value="Genomic_DNA"/>
</dbReference>
<accession>A0A1Z5SMB3</accession>
<comment type="caution">
    <text evidence="2">The sequence shown here is derived from an EMBL/GenBank/DDBJ whole genome shotgun (WGS) entry which is preliminary data.</text>
</comment>
<dbReference type="InParanoid" id="A0A1Z5SMB3"/>
<dbReference type="Proteomes" id="UP000194280">
    <property type="component" value="Unassembled WGS sequence"/>
</dbReference>
<dbReference type="OrthoDB" id="5275938at2759"/>
<evidence type="ECO:0008006" key="4">
    <source>
        <dbReference type="Google" id="ProtNLM"/>
    </source>
</evidence>
<organism evidence="2 3">
    <name type="scientific">Hortaea werneckii EXF-2000</name>
    <dbReference type="NCBI Taxonomy" id="1157616"/>
    <lineage>
        <taxon>Eukaryota</taxon>
        <taxon>Fungi</taxon>
        <taxon>Dikarya</taxon>
        <taxon>Ascomycota</taxon>
        <taxon>Pezizomycotina</taxon>
        <taxon>Dothideomycetes</taxon>
        <taxon>Dothideomycetidae</taxon>
        <taxon>Mycosphaerellales</taxon>
        <taxon>Teratosphaeriaceae</taxon>
        <taxon>Hortaea</taxon>
    </lineage>
</organism>
<protein>
    <recommendedName>
        <fullName evidence="4">BTB domain-containing protein</fullName>
    </recommendedName>
</protein>
<evidence type="ECO:0000313" key="3">
    <source>
        <dbReference type="Proteomes" id="UP000194280"/>
    </source>
</evidence>
<sequence length="463" mass="51622">MLNVIERVTARNEMERIENEIQRPSSIPRDSVNGENIVAAKFTSLHSRGETDLFQTSAGGPQPPCFNLTQCTTKRITSVLVPCRRTPDMPPSPDPEQDGRSSKRQRSSLTNSDMAQLNHADPVAEDVLDIVPDGDVLLDLGGLAGVQKEVSLRVSGRVISLASPVLRDKLYQATGAAKNEYPRRLSVKDEGGDAMLLISNIIHLRNDKLPPRLPAEMLYNLAILSEKLKCGIAVSRAASPWFDRLFNAPAQVYVDMCRIIEATMLLDEPIFFARFTARWMMNEPLDGKFAVPPTAHFRMKTLSRQLQQRRQSHIQALRADLDLLVDCCSLAFAKPAEHYIDYAPGMLPDPDDQGRTGALCRVDEGAATLYLGALRDERIWPATVWRPTLGEIVEAIKTFGIPEYDDCDKCEFCEGVKAKFSLAVTMLKSMHASRMWGLCLDCFRTEGGMNSGECRYEHAKPRN</sequence>
<dbReference type="STRING" id="1157616.A0A1Z5SMB3"/>
<dbReference type="VEuPathDB" id="FungiDB:BTJ68_15150"/>